<name>A0A4P9WT90_9FUNG</name>
<evidence type="ECO:0000256" key="6">
    <source>
        <dbReference type="RuleBase" id="RU371123"/>
    </source>
</evidence>
<evidence type="ECO:0000256" key="4">
    <source>
        <dbReference type="ARBA" id="ARBA00023002"/>
    </source>
</evidence>
<dbReference type="EC" id="1.8.3.2" evidence="6"/>
<keyword evidence="2 6" id="KW-0285">Flavoprotein</keyword>
<dbReference type="GO" id="GO:0050660">
    <property type="term" value="F:flavin adenine dinucleotide binding"/>
    <property type="evidence" value="ECO:0007669"/>
    <property type="project" value="TreeGrafter"/>
</dbReference>
<dbReference type="InterPro" id="IPR039799">
    <property type="entry name" value="ALR/ERV"/>
</dbReference>
<keyword evidence="5" id="KW-1015">Disulfide bond</keyword>
<evidence type="ECO:0000256" key="3">
    <source>
        <dbReference type="ARBA" id="ARBA00022827"/>
    </source>
</evidence>
<dbReference type="EMBL" id="ML012575">
    <property type="protein sequence ID" value="RKO95198.1"/>
    <property type="molecule type" value="Genomic_DNA"/>
</dbReference>
<gene>
    <name evidence="8" type="ORF">CAUPRSCDRAFT_9319</name>
</gene>
<evidence type="ECO:0000313" key="9">
    <source>
        <dbReference type="Proteomes" id="UP000268535"/>
    </source>
</evidence>
<protein>
    <recommendedName>
        <fullName evidence="6">Sulfhydryl oxidase</fullName>
        <ecNumber evidence="6">1.8.3.2</ecNumber>
    </recommendedName>
</protein>
<feature type="non-terminal residue" evidence="8">
    <location>
        <position position="110"/>
    </location>
</feature>
<dbReference type="PANTHER" id="PTHR12645">
    <property type="entry name" value="ALR/ERV"/>
    <property type="match status" value="1"/>
</dbReference>
<reference evidence="9" key="1">
    <citation type="journal article" date="2018" name="Nat. Microbiol.">
        <title>Leveraging single-cell genomics to expand the fungal tree of life.</title>
        <authorList>
            <person name="Ahrendt S.R."/>
            <person name="Quandt C.A."/>
            <person name="Ciobanu D."/>
            <person name="Clum A."/>
            <person name="Salamov A."/>
            <person name="Andreopoulos B."/>
            <person name="Cheng J.F."/>
            <person name="Woyke T."/>
            <person name="Pelin A."/>
            <person name="Henrissat B."/>
            <person name="Reynolds N.K."/>
            <person name="Benny G.L."/>
            <person name="Smith M.E."/>
            <person name="James T.Y."/>
            <person name="Grigoriev I.V."/>
        </authorList>
    </citation>
    <scope>NUCLEOTIDE SEQUENCE [LARGE SCALE GENOMIC DNA]</scope>
    <source>
        <strain evidence="9">ATCC 52028</strain>
    </source>
</reference>
<evidence type="ECO:0000256" key="5">
    <source>
        <dbReference type="ARBA" id="ARBA00023157"/>
    </source>
</evidence>
<evidence type="ECO:0000313" key="8">
    <source>
        <dbReference type="EMBL" id="RKO95198.1"/>
    </source>
</evidence>
<organism evidence="8 9">
    <name type="scientific">Caulochytrium protostelioides</name>
    <dbReference type="NCBI Taxonomy" id="1555241"/>
    <lineage>
        <taxon>Eukaryota</taxon>
        <taxon>Fungi</taxon>
        <taxon>Fungi incertae sedis</taxon>
        <taxon>Chytridiomycota</taxon>
        <taxon>Chytridiomycota incertae sedis</taxon>
        <taxon>Chytridiomycetes</taxon>
        <taxon>Caulochytriales</taxon>
        <taxon>Caulochytriaceae</taxon>
        <taxon>Caulochytrium</taxon>
    </lineage>
</organism>
<dbReference type="GO" id="GO:0005739">
    <property type="term" value="C:mitochondrion"/>
    <property type="evidence" value="ECO:0007669"/>
    <property type="project" value="TreeGrafter"/>
</dbReference>
<evidence type="ECO:0000259" key="7">
    <source>
        <dbReference type="PROSITE" id="PS51324"/>
    </source>
</evidence>
<evidence type="ECO:0000256" key="1">
    <source>
        <dbReference type="ARBA" id="ARBA00001974"/>
    </source>
</evidence>
<evidence type="ECO:0000256" key="2">
    <source>
        <dbReference type="ARBA" id="ARBA00022630"/>
    </source>
</evidence>
<keyword evidence="4 6" id="KW-0560">Oxidoreductase</keyword>
<dbReference type="SUPFAM" id="SSF69000">
    <property type="entry name" value="FAD-dependent thiol oxidase"/>
    <property type="match status" value="1"/>
</dbReference>
<dbReference type="FunFam" id="1.20.120.310:FF:000002">
    <property type="entry name" value="Sulfhydryl oxidase"/>
    <property type="match status" value="1"/>
</dbReference>
<accession>A0A4P9WT90</accession>
<dbReference type="AlphaFoldDB" id="A0A4P9WT90"/>
<keyword evidence="3 6" id="KW-0274">FAD</keyword>
<dbReference type="Proteomes" id="UP000268535">
    <property type="component" value="Unassembled WGS sequence"/>
</dbReference>
<comment type="cofactor">
    <cofactor evidence="1 6">
        <name>FAD</name>
        <dbReference type="ChEBI" id="CHEBI:57692"/>
    </cofactor>
</comment>
<dbReference type="Gene3D" id="1.20.120.310">
    <property type="entry name" value="ERV/ALR sulfhydryl oxidase domain"/>
    <property type="match status" value="1"/>
</dbReference>
<dbReference type="InterPro" id="IPR036774">
    <property type="entry name" value="ERV/ALR_sulphydryl_oxid_sf"/>
</dbReference>
<proteinExistence type="predicted"/>
<comment type="catalytic activity">
    <reaction evidence="6">
        <text>2 R'C(R)SH + O2 = R'C(R)S-S(R)CR' + H2O2</text>
        <dbReference type="Rhea" id="RHEA:17357"/>
        <dbReference type="ChEBI" id="CHEBI:15379"/>
        <dbReference type="ChEBI" id="CHEBI:16240"/>
        <dbReference type="ChEBI" id="CHEBI:16520"/>
        <dbReference type="ChEBI" id="CHEBI:17412"/>
        <dbReference type="EC" id="1.8.3.2"/>
    </reaction>
</comment>
<feature type="domain" description="ERV/ALR sulfhydryl oxidase" evidence="7">
    <location>
        <begin position="2"/>
        <end position="103"/>
    </location>
</feature>
<sequence>MNNATLKAELGRSAWHLIHVMAGKFPLSPTPDEQAAFRDYIYLFARLYPCGECAAHFREVLAAHPPDVTNRTTTSQWACEVHNVVNLCLEKPVYDCSKVAERWKCGCAED</sequence>
<dbReference type="PROSITE" id="PS51324">
    <property type="entry name" value="ERV_ALR"/>
    <property type="match status" value="1"/>
</dbReference>
<dbReference type="GO" id="GO:0016971">
    <property type="term" value="F:flavin-dependent sulfhydryl oxidase activity"/>
    <property type="evidence" value="ECO:0007669"/>
    <property type="project" value="InterPro"/>
</dbReference>
<dbReference type="Pfam" id="PF04777">
    <property type="entry name" value="Evr1_Alr"/>
    <property type="match status" value="1"/>
</dbReference>
<dbReference type="PANTHER" id="PTHR12645:SF1">
    <property type="entry name" value="FAD-LINKED SULFHYDRYL OXIDASE ERV2"/>
    <property type="match status" value="1"/>
</dbReference>
<dbReference type="InterPro" id="IPR017905">
    <property type="entry name" value="ERV/ALR_sulphydryl_oxidase"/>
</dbReference>